<comment type="subcellular location">
    <subcellularLocation>
        <location evidence="2">Membrane</location>
        <topology evidence="2">Single-pass type I membrane protein</topology>
    </subcellularLocation>
</comment>
<evidence type="ECO:0000256" key="2">
    <source>
        <dbReference type="ARBA" id="ARBA00004479"/>
    </source>
</evidence>
<evidence type="ECO:0000256" key="4">
    <source>
        <dbReference type="ARBA" id="ARBA00022692"/>
    </source>
</evidence>
<keyword evidence="7 13" id="KW-0472">Membrane</keyword>
<dbReference type="GO" id="GO:0004672">
    <property type="term" value="F:protein kinase activity"/>
    <property type="evidence" value="ECO:0007669"/>
    <property type="project" value="InterPro"/>
</dbReference>
<dbReference type="Pfam" id="PF00211">
    <property type="entry name" value="Guanylate_cyc"/>
    <property type="match status" value="1"/>
</dbReference>
<dbReference type="InterPro" id="IPR011009">
    <property type="entry name" value="Kinase-like_dom_sf"/>
</dbReference>
<keyword evidence="17" id="KW-1185">Reference proteome</keyword>
<dbReference type="Gene3D" id="6.10.250.780">
    <property type="match status" value="1"/>
</dbReference>
<dbReference type="PANTHER" id="PTHR11920:SF501">
    <property type="entry name" value="GUANYLATE CYCLASE 32E"/>
    <property type="match status" value="1"/>
</dbReference>
<evidence type="ECO:0000259" key="14">
    <source>
        <dbReference type="PROSITE" id="PS50011"/>
    </source>
</evidence>
<dbReference type="Gene3D" id="3.30.70.1230">
    <property type="entry name" value="Nucleotide cyclase"/>
    <property type="match status" value="1"/>
</dbReference>
<dbReference type="Proteomes" id="UP000192578">
    <property type="component" value="Unassembled WGS sequence"/>
</dbReference>
<dbReference type="GO" id="GO:0005886">
    <property type="term" value="C:plasma membrane"/>
    <property type="evidence" value="ECO:0007669"/>
    <property type="project" value="TreeGrafter"/>
</dbReference>
<dbReference type="InterPro" id="IPR001245">
    <property type="entry name" value="Ser-Thr/Tyr_kinase_cat_dom"/>
</dbReference>
<dbReference type="InterPro" id="IPR018297">
    <property type="entry name" value="A/G_cyclase_CS"/>
</dbReference>
<dbReference type="GO" id="GO:0004016">
    <property type="term" value="F:adenylate cyclase activity"/>
    <property type="evidence" value="ECO:0007669"/>
    <property type="project" value="TreeGrafter"/>
</dbReference>
<feature type="transmembrane region" description="Helical" evidence="13">
    <location>
        <begin position="848"/>
        <end position="868"/>
    </location>
</feature>
<evidence type="ECO:0000313" key="16">
    <source>
        <dbReference type="EMBL" id="OQV12275.1"/>
    </source>
</evidence>
<keyword evidence="10 12" id="KW-0141">cGMP biosynthesis</keyword>
<comment type="caution">
    <text evidence="16">The sequence shown here is derived from an EMBL/GenBank/DDBJ whole genome shotgun (WGS) entry which is preliminary data.</text>
</comment>
<gene>
    <name evidence="16" type="ORF">BV898_13468</name>
</gene>
<feature type="domain" description="Guanylate cyclase" evidence="15">
    <location>
        <begin position="526"/>
        <end position="656"/>
    </location>
</feature>
<reference evidence="17" key="1">
    <citation type="submission" date="2017-01" db="EMBL/GenBank/DDBJ databases">
        <title>Comparative genomics of anhydrobiosis in the tardigrade Hypsibius dujardini.</title>
        <authorList>
            <person name="Yoshida Y."/>
            <person name="Koutsovoulos G."/>
            <person name="Laetsch D."/>
            <person name="Stevens L."/>
            <person name="Kumar S."/>
            <person name="Horikawa D."/>
            <person name="Ishino K."/>
            <person name="Komine S."/>
            <person name="Tomita M."/>
            <person name="Blaxter M."/>
            <person name="Arakawa K."/>
        </authorList>
    </citation>
    <scope>NUCLEOTIDE SEQUENCE [LARGE SCALE GENOMIC DNA]</scope>
    <source>
        <strain evidence="17">Z151</strain>
    </source>
</reference>
<accession>A0A1W0WAM9</accession>
<evidence type="ECO:0000256" key="1">
    <source>
        <dbReference type="ARBA" id="ARBA00001436"/>
    </source>
</evidence>
<feature type="transmembrane region" description="Helical" evidence="13">
    <location>
        <begin position="808"/>
        <end position="828"/>
    </location>
</feature>
<evidence type="ECO:0000256" key="10">
    <source>
        <dbReference type="ARBA" id="ARBA00023293"/>
    </source>
</evidence>
<dbReference type="SUPFAM" id="SSF56112">
    <property type="entry name" value="Protein kinase-like (PK-like)"/>
    <property type="match status" value="1"/>
</dbReference>
<comment type="catalytic activity">
    <reaction evidence="1 12">
        <text>GTP = 3',5'-cyclic GMP + diphosphate</text>
        <dbReference type="Rhea" id="RHEA:13665"/>
        <dbReference type="ChEBI" id="CHEBI:33019"/>
        <dbReference type="ChEBI" id="CHEBI:37565"/>
        <dbReference type="ChEBI" id="CHEBI:57746"/>
        <dbReference type="EC" id="4.6.1.2"/>
    </reaction>
</comment>
<evidence type="ECO:0000256" key="5">
    <source>
        <dbReference type="ARBA" id="ARBA00022741"/>
    </source>
</evidence>
<dbReference type="CDD" id="cd07302">
    <property type="entry name" value="CHD"/>
    <property type="match status" value="1"/>
</dbReference>
<keyword evidence="5" id="KW-0547">Nucleotide-binding</keyword>
<dbReference type="PROSITE" id="PS50125">
    <property type="entry name" value="GUANYLATE_CYCLASE_2"/>
    <property type="match status" value="1"/>
</dbReference>
<feature type="domain" description="Protein kinase" evidence="14">
    <location>
        <begin position="126"/>
        <end position="455"/>
    </location>
</feature>
<evidence type="ECO:0000256" key="8">
    <source>
        <dbReference type="ARBA" id="ARBA00023180"/>
    </source>
</evidence>
<keyword evidence="8" id="KW-0325">Glycoprotein</keyword>
<dbReference type="OrthoDB" id="1890790at2759"/>
<protein>
    <recommendedName>
        <fullName evidence="3 12">Guanylate cyclase</fullName>
        <ecNumber evidence="3 12">4.6.1.2</ecNumber>
    </recommendedName>
</protein>
<evidence type="ECO:0000259" key="15">
    <source>
        <dbReference type="PROSITE" id="PS50125"/>
    </source>
</evidence>
<keyword evidence="6 13" id="KW-1133">Transmembrane helix</keyword>
<dbReference type="InterPro" id="IPR050401">
    <property type="entry name" value="Cyclic_nucleotide_synthase"/>
</dbReference>
<dbReference type="GO" id="GO:0007168">
    <property type="term" value="P:receptor guanylyl cyclase signaling pathway"/>
    <property type="evidence" value="ECO:0007669"/>
    <property type="project" value="TreeGrafter"/>
</dbReference>
<evidence type="ECO:0000256" key="11">
    <source>
        <dbReference type="RuleBase" id="RU000405"/>
    </source>
</evidence>
<dbReference type="GO" id="GO:0001653">
    <property type="term" value="F:peptide receptor activity"/>
    <property type="evidence" value="ECO:0007669"/>
    <property type="project" value="TreeGrafter"/>
</dbReference>
<feature type="transmembrane region" description="Helical" evidence="13">
    <location>
        <begin position="671"/>
        <end position="692"/>
    </location>
</feature>
<keyword evidence="4 13" id="KW-0812">Transmembrane</keyword>
<dbReference type="InterPro" id="IPR029787">
    <property type="entry name" value="Nucleotide_cyclase"/>
</dbReference>
<name>A0A1W0WAM9_HYPEX</name>
<dbReference type="PROSITE" id="PS00452">
    <property type="entry name" value="GUANYLATE_CYCLASE_1"/>
    <property type="match status" value="1"/>
</dbReference>
<dbReference type="SUPFAM" id="SSF55073">
    <property type="entry name" value="Nucleotide cyclase"/>
    <property type="match status" value="1"/>
</dbReference>
<dbReference type="PROSITE" id="PS50011">
    <property type="entry name" value="PROTEIN_KINASE_DOM"/>
    <property type="match status" value="1"/>
</dbReference>
<dbReference type="Gene3D" id="1.10.510.10">
    <property type="entry name" value="Transferase(Phosphotransferase) domain 1"/>
    <property type="match status" value="1"/>
</dbReference>
<feature type="transmembrane region" description="Helical" evidence="13">
    <location>
        <begin position="736"/>
        <end position="756"/>
    </location>
</feature>
<evidence type="ECO:0000256" key="6">
    <source>
        <dbReference type="ARBA" id="ARBA00022989"/>
    </source>
</evidence>
<evidence type="ECO:0000256" key="12">
    <source>
        <dbReference type="RuleBase" id="RU003431"/>
    </source>
</evidence>
<dbReference type="InterPro" id="IPR001054">
    <property type="entry name" value="A/G_cyclase"/>
</dbReference>
<dbReference type="SUPFAM" id="SSF53822">
    <property type="entry name" value="Periplasmic binding protein-like I"/>
    <property type="match status" value="1"/>
</dbReference>
<feature type="transmembrane region" description="Helical" evidence="13">
    <location>
        <begin position="776"/>
        <end position="796"/>
    </location>
</feature>
<proteinExistence type="inferred from homology"/>
<dbReference type="GO" id="GO:0004383">
    <property type="term" value="F:guanylate cyclase activity"/>
    <property type="evidence" value="ECO:0007669"/>
    <property type="project" value="UniProtKB-EC"/>
</dbReference>
<evidence type="ECO:0000256" key="7">
    <source>
        <dbReference type="ARBA" id="ARBA00023136"/>
    </source>
</evidence>
<dbReference type="Pfam" id="PF07714">
    <property type="entry name" value="PK_Tyr_Ser-Thr"/>
    <property type="match status" value="1"/>
</dbReference>
<comment type="similarity">
    <text evidence="11">Belongs to the adenylyl cyclase class-4/guanylyl cyclase family.</text>
</comment>
<dbReference type="InterPro" id="IPR000719">
    <property type="entry name" value="Prot_kinase_dom"/>
</dbReference>
<organism evidence="16 17">
    <name type="scientific">Hypsibius exemplaris</name>
    <name type="common">Freshwater tardigrade</name>
    <dbReference type="NCBI Taxonomy" id="2072580"/>
    <lineage>
        <taxon>Eukaryota</taxon>
        <taxon>Metazoa</taxon>
        <taxon>Ecdysozoa</taxon>
        <taxon>Tardigrada</taxon>
        <taxon>Eutardigrada</taxon>
        <taxon>Parachela</taxon>
        <taxon>Hypsibioidea</taxon>
        <taxon>Hypsibiidae</taxon>
        <taxon>Hypsibius</taxon>
    </lineage>
</organism>
<dbReference type="GO" id="GO:0005524">
    <property type="term" value="F:ATP binding"/>
    <property type="evidence" value="ECO:0007669"/>
    <property type="project" value="InterPro"/>
</dbReference>
<dbReference type="PANTHER" id="PTHR11920">
    <property type="entry name" value="GUANYLYL CYCLASE"/>
    <property type="match status" value="1"/>
</dbReference>
<dbReference type="SMART" id="SM00044">
    <property type="entry name" value="CYCc"/>
    <property type="match status" value="1"/>
</dbReference>
<evidence type="ECO:0000256" key="9">
    <source>
        <dbReference type="ARBA" id="ARBA00023239"/>
    </source>
</evidence>
<dbReference type="AlphaFoldDB" id="A0A1W0WAM9"/>
<evidence type="ECO:0000313" key="17">
    <source>
        <dbReference type="Proteomes" id="UP000192578"/>
    </source>
</evidence>
<dbReference type="GO" id="GO:0035556">
    <property type="term" value="P:intracellular signal transduction"/>
    <property type="evidence" value="ECO:0007669"/>
    <property type="project" value="InterPro"/>
</dbReference>
<dbReference type="InterPro" id="IPR028082">
    <property type="entry name" value="Peripla_BP_I"/>
</dbReference>
<dbReference type="FunFam" id="3.30.70.1230:FF:000030">
    <property type="entry name" value="Si:ch211-215j19.12"/>
    <property type="match status" value="1"/>
</dbReference>
<evidence type="ECO:0000256" key="13">
    <source>
        <dbReference type="SAM" id="Phobius"/>
    </source>
</evidence>
<feature type="transmembrane region" description="Helical" evidence="13">
    <location>
        <begin position="119"/>
        <end position="143"/>
    </location>
</feature>
<evidence type="ECO:0000256" key="3">
    <source>
        <dbReference type="ARBA" id="ARBA00012202"/>
    </source>
</evidence>
<keyword evidence="9 11" id="KW-0456">Lyase</keyword>
<dbReference type="EC" id="4.6.1.2" evidence="3 12"/>
<keyword evidence="16" id="KW-0675">Receptor</keyword>
<sequence>MMYAQEVASMVGSGYDRIGGTDIINRILGREYGGLAGPMRIGRDGERDNDLEFRTINVKTGEFESAIEYIQLNFTEGLYVFRSVKNLTWPSAHGKLPPDEPVCGFRGERCFEERISSGVLALTISIPLLAVIGLGVAAIVVFLRLRKLRQDFDPNWWRIGMEELSIMQNRAGSSISKPTTISQSTAGHSMYICDILATYKGNLVALTDVASFKRQVNLELIHKLNMIKACSSPNMQKLIGISLTGSGHCEFIVNELCGKGSLADILENEMIKLDWNFKNNLIRDIVFGMSYLHSTAISSHGNLTSHTCLIDARFTLKIADYGLPLFRNPSDLFPPRATDAADRIYHDLLWRAPELLRQFMPPEGTQKGDVYSFAILLQQIILRSGPFDLPADQLALTDREILQEVITFTIPPVRPRVPRSACSNELYNLMERCWEEVPVERPTFAKIKEGLKKIIGNVGDNIVDLLLKRMEQYATDLEMKVAEKTQQFMEEKSRSEELLNQLLPKQVAAALTKGEHVEPEAFESVSIFFSDIVGFTTISAAGSPMDVISMLNGLYTFFDSVLERFDVYKVETIGDAYMVSSGLPERNGHRHAVEIAQMSLDLLKGIALFAVPNRPDVSLEIRAGINSGPCVAGVVGLKMPRYCLFGDTVNVASRMESTGERNRSVISRSDSLYLLFDKTLYLLFGKTLYLLFDKTLYLLVGKTLYLLFDKTLYLLFDKTLYLLFDKTLYLLVGKTLYLLVGKTLYLLVGKMLYLLFGKTLYLLFGKTLYLLFDKTLYLLVGKMLYLLVGKMLYLLFGKTLYLLVGKMLYLLVGKTLYLLVGKMLYLLFGKTLYLLVGKTLYLLFDKTLYLLVDKTLYLLFGKTLYLLVGKMLYQWRSGWSVPVVGGDFFPKSTPANGMRITLQQSRTKNAPRKKTAAKI</sequence>
<dbReference type="EMBL" id="MTYJ01000149">
    <property type="protein sequence ID" value="OQV12275.1"/>
    <property type="molecule type" value="Genomic_DNA"/>
</dbReference>